<dbReference type="PANTHER" id="PTHR33755">
    <property type="entry name" value="TOXIN PARE1-RELATED"/>
    <property type="match status" value="1"/>
</dbReference>
<dbReference type="InterPro" id="IPR051803">
    <property type="entry name" value="TA_system_RelE-like_toxin"/>
</dbReference>
<dbReference type="Gene3D" id="3.30.2310.20">
    <property type="entry name" value="RelE-like"/>
    <property type="match status" value="1"/>
</dbReference>
<proteinExistence type="inferred from homology"/>
<organism evidence="3 4">
    <name type="scientific">Acaryochloris thomasi RCC1774</name>
    <dbReference type="NCBI Taxonomy" id="1764569"/>
    <lineage>
        <taxon>Bacteria</taxon>
        <taxon>Bacillati</taxon>
        <taxon>Cyanobacteriota</taxon>
        <taxon>Cyanophyceae</taxon>
        <taxon>Acaryochloridales</taxon>
        <taxon>Acaryochloridaceae</taxon>
        <taxon>Acaryochloris</taxon>
        <taxon>Acaryochloris thomasi</taxon>
    </lineage>
</organism>
<dbReference type="Proteomes" id="UP000248857">
    <property type="component" value="Unassembled WGS sequence"/>
</dbReference>
<keyword evidence="4" id="KW-1185">Reference proteome</keyword>
<evidence type="ECO:0000313" key="3">
    <source>
        <dbReference type="EMBL" id="PZD74408.1"/>
    </source>
</evidence>
<accession>A0A2W1JM62</accession>
<name>A0A2W1JM62_9CYAN</name>
<evidence type="ECO:0000313" key="4">
    <source>
        <dbReference type="Proteomes" id="UP000248857"/>
    </source>
</evidence>
<reference evidence="3 4" key="1">
    <citation type="journal article" date="2018" name="Sci. Rep.">
        <title>A novel species of the marine cyanobacterium Acaryochloris with a unique pigment content and lifestyle.</title>
        <authorList>
            <person name="Partensky F."/>
            <person name="Six C."/>
            <person name="Ratin M."/>
            <person name="Garczarek L."/>
            <person name="Vaulot D."/>
            <person name="Probert I."/>
            <person name="Calteau A."/>
            <person name="Gourvil P."/>
            <person name="Marie D."/>
            <person name="Grebert T."/>
            <person name="Bouchier C."/>
            <person name="Le Panse S."/>
            <person name="Gachenot M."/>
            <person name="Rodriguez F."/>
            <person name="Garrido J.L."/>
        </authorList>
    </citation>
    <scope>NUCLEOTIDE SEQUENCE [LARGE SCALE GENOMIC DNA]</scope>
    <source>
        <strain evidence="3 4">RCC1774</strain>
    </source>
</reference>
<sequence>MNNCFLSRQASQDLDAISDYFLARNIEAGERICLEFTQKCEKLMRFPKLGRSYDAIRSGMRGLPLEGYIIFYQVVDDGVEILRVLGGRQNLEEIFSD</sequence>
<dbReference type="InterPro" id="IPR007712">
    <property type="entry name" value="RelE/ParE_toxin"/>
</dbReference>
<dbReference type="Pfam" id="PF05016">
    <property type="entry name" value="ParE_toxin"/>
    <property type="match status" value="1"/>
</dbReference>
<dbReference type="OrthoDB" id="9798046at2"/>
<dbReference type="InterPro" id="IPR035093">
    <property type="entry name" value="RelE/ParE_toxin_dom_sf"/>
</dbReference>
<dbReference type="EMBL" id="PQWO01000003">
    <property type="protein sequence ID" value="PZD74408.1"/>
    <property type="molecule type" value="Genomic_DNA"/>
</dbReference>
<dbReference type="RefSeq" id="WP_110985151.1">
    <property type="nucleotide sequence ID" value="NZ_CAWNWM010000003.1"/>
</dbReference>
<protein>
    <submittedName>
        <fullName evidence="3">Toxin ParE1</fullName>
    </submittedName>
</protein>
<dbReference type="AlphaFoldDB" id="A0A2W1JM62"/>
<comment type="caution">
    <text evidence="3">The sequence shown here is derived from an EMBL/GenBank/DDBJ whole genome shotgun (WGS) entry which is preliminary data.</text>
</comment>
<evidence type="ECO:0000256" key="1">
    <source>
        <dbReference type="ARBA" id="ARBA00006226"/>
    </source>
</evidence>
<dbReference type="PANTHER" id="PTHR33755:SF6">
    <property type="entry name" value="PLASMID STABILIZATION SYSTEM PROTEIN"/>
    <property type="match status" value="1"/>
</dbReference>
<comment type="similarity">
    <text evidence="1">Belongs to the RelE toxin family.</text>
</comment>
<gene>
    <name evidence="3" type="primary">parE1_1</name>
    <name evidence="3" type="ORF">C1752_01165</name>
</gene>
<evidence type="ECO:0000256" key="2">
    <source>
        <dbReference type="ARBA" id="ARBA00022649"/>
    </source>
</evidence>
<keyword evidence="2" id="KW-1277">Toxin-antitoxin system</keyword>